<dbReference type="SUPFAM" id="SSF51445">
    <property type="entry name" value="(Trans)glycosidases"/>
    <property type="match status" value="1"/>
</dbReference>
<accession>A0A1H4TZ53</accession>
<keyword evidence="1" id="KW-0732">Signal</keyword>
<proteinExistence type="predicted"/>
<organism evidence="3 4">
    <name type="scientific">Terriglobus roseus</name>
    <dbReference type="NCBI Taxonomy" id="392734"/>
    <lineage>
        <taxon>Bacteria</taxon>
        <taxon>Pseudomonadati</taxon>
        <taxon>Acidobacteriota</taxon>
        <taxon>Terriglobia</taxon>
        <taxon>Terriglobales</taxon>
        <taxon>Acidobacteriaceae</taxon>
        <taxon>Terriglobus</taxon>
    </lineage>
</organism>
<evidence type="ECO:0000313" key="3">
    <source>
        <dbReference type="EMBL" id="SEC61284.1"/>
    </source>
</evidence>
<dbReference type="EMBL" id="FNSD01000001">
    <property type="protein sequence ID" value="SEC61284.1"/>
    <property type="molecule type" value="Genomic_DNA"/>
</dbReference>
<dbReference type="Proteomes" id="UP000182409">
    <property type="component" value="Unassembled WGS sequence"/>
</dbReference>
<evidence type="ECO:0000256" key="1">
    <source>
        <dbReference type="SAM" id="SignalP"/>
    </source>
</evidence>
<dbReference type="InterPro" id="IPR017853">
    <property type="entry name" value="GH"/>
</dbReference>
<dbReference type="RefSeq" id="WP_139285264.1">
    <property type="nucleotide sequence ID" value="NZ_FNSD01000001.1"/>
</dbReference>
<feature type="domain" description="Bacterial repeat" evidence="2">
    <location>
        <begin position="593"/>
        <end position="664"/>
    </location>
</feature>
<evidence type="ECO:0000313" key="4">
    <source>
        <dbReference type="Proteomes" id="UP000182409"/>
    </source>
</evidence>
<gene>
    <name evidence="3" type="ORF">SAMN05443244_3895</name>
</gene>
<evidence type="ECO:0000259" key="2">
    <source>
        <dbReference type="Pfam" id="PF18998"/>
    </source>
</evidence>
<sequence>MLPSYRRDLRVPLHLIKLLTVLLLFPFSFATAQQQAAQSDGFVDSIGINIHLIFTETPYYTNFPLVKSSLQTLGIRHIRDGVMDTGMQDYYDRHKELAAIGIKGLYVVTPDQSAALLQQWPSRVGSAFEAYENPNEYDFSANWLSTLWGSMPVLSAAGKVAGYPVVGPSIVFPADYYLLGNMSGFFNYANIHNYYAGRNPGTVGWGDGGYGSIPYSLNMAKVTSGNLPVYVTETGYSTGSWMTNYVSEEVSAVYLPRLLMEHFNAGIRRSYLYELISQGGQDYGLIRADGSFKPSFYAISNLTKLLADPGGSFTPGTLTYTLAGASTSVHQLLLQKRDGTYYLALWQEVPNYEPDLHYDIPVAPMNVTLNTSSSFSGVTSYQWDRSGNVTATDLPPGQSIPLTVTDNLQIIKLSSSAACTYTLGTSTLPMLPINMLAMDHSGGTGSSPYTSTGSCTTQPTSSASWLTASASNGVLSYTAQPNTGDFRQATVTLGNASISVYQAASSAVFVNFDLNVAGGWIQMDGTGMSNKWWAIWRNGEVHTLSASIPQRINGSVYLFDYWTSGAGGTTAVSVTPPARTTTYTAHLETANYLNVTAGSGGTVSVNNPGPQLDGLSYYRPWDAVGVTATPASGCRFLRWDGSSSLSSSLSLSITAPTNLNAVFACGN</sequence>
<name>A0A1H4TZ53_9BACT</name>
<reference evidence="3 4" key="1">
    <citation type="submission" date="2016-10" db="EMBL/GenBank/DDBJ databases">
        <authorList>
            <person name="de Groot N.N."/>
        </authorList>
    </citation>
    <scope>NUCLEOTIDE SEQUENCE [LARGE SCALE GENOMIC DNA]</scope>
    <source>
        <strain evidence="3 4">AB35.6</strain>
    </source>
</reference>
<dbReference type="InterPro" id="IPR013783">
    <property type="entry name" value="Ig-like_fold"/>
</dbReference>
<dbReference type="Gene3D" id="2.60.40.10">
    <property type="entry name" value="Immunoglobulins"/>
    <property type="match status" value="1"/>
</dbReference>
<dbReference type="OrthoDB" id="113296at2"/>
<dbReference type="Gene3D" id="3.20.20.80">
    <property type="entry name" value="Glycosidases"/>
    <property type="match status" value="1"/>
</dbReference>
<dbReference type="AlphaFoldDB" id="A0A1H4TZ53"/>
<dbReference type="Pfam" id="PF18998">
    <property type="entry name" value="Flg_new_2"/>
    <property type="match status" value="1"/>
</dbReference>
<protein>
    <submittedName>
        <fullName evidence="3">Putative binding domain-containing protein, N-terminal</fullName>
    </submittedName>
</protein>
<feature type="signal peptide" evidence="1">
    <location>
        <begin position="1"/>
        <end position="32"/>
    </location>
</feature>
<feature type="chain" id="PRO_5010325409" evidence="1">
    <location>
        <begin position="33"/>
        <end position="667"/>
    </location>
</feature>
<dbReference type="InterPro" id="IPR044060">
    <property type="entry name" value="Bacterial_rp_domain"/>
</dbReference>